<proteinExistence type="inferred from homology"/>
<comment type="caution">
    <text evidence="4">The sequence shown here is derived from an EMBL/GenBank/DDBJ whole genome shotgun (WGS) entry which is preliminary data.</text>
</comment>
<keyword evidence="2" id="KW-0560">Oxidoreductase</keyword>
<dbReference type="Gene3D" id="3.40.109.10">
    <property type="entry name" value="NADH Oxidase"/>
    <property type="match status" value="1"/>
</dbReference>
<dbReference type="EMBL" id="QSON01000018">
    <property type="protein sequence ID" value="RGI97788.1"/>
    <property type="molecule type" value="Genomic_DNA"/>
</dbReference>
<dbReference type="GO" id="GO:0016491">
    <property type="term" value="F:oxidoreductase activity"/>
    <property type="evidence" value="ECO:0007669"/>
    <property type="project" value="UniProtKB-KW"/>
</dbReference>
<dbReference type="RefSeq" id="WP_117621454.1">
    <property type="nucleotide sequence ID" value="NZ_QSON01000018.1"/>
</dbReference>
<name>A0A374P1D8_9FIRM</name>
<dbReference type="SUPFAM" id="SSF55469">
    <property type="entry name" value="FMN-dependent nitroreductase-like"/>
    <property type="match status" value="1"/>
</dbReference>
<dbReference type="Gene3D" id="2.20.180.10">
    <property type="entry name" value="putative fmn-dependent nitroreductase like domains"/>
    <property type="match status" value="1"/>
</dbReference>
<accession>A0A374P1D8</accession>
<feature type="domain" description="Nitroreductase" evidence="3">
    <location>
        <begin position="98"/>
        <end position="151"/>
    </location>
</feature>
<dbReference type="InterPro" id="IPR000415">
    <property type="entry name" value="Nitroreductase-like"/>
</dbReference>
<dbReference type="InterPro" id="IPR029479">
    <property type="entry name" value="Nitroreductase"/>
</dbReference>
<dbReference type="PANTHER" id="PTHR43673:SF10">
    <property type="entry name" value="NADH DEHYDROGENASE_NAD(P)H NITROREDUCTASE XCC3605-RELATED"/>
    <property type="match status" value="1"/>
</dbReference>
<dbReference type="CDD" id="cd02062">
    <property type="entry name" value="Nitro_FMN_reductase"/>
    <property type="match status" value="1"/>
</dbReference>
<evidence type="ECO:0000256" key="1">
    <source>
        <dbReference type="ARBA" id="ARBA00007118"/>
    </source>
</evidence>
<organism evidence="4 5">
    <name type="scientific">Hungatella hathewayi</name>
    <dbReference type="NCBI Taxonomy" id="154046"/>
    <lineage>
        <taxon>Bacteria</taxon>
        <taxon>Bacillati</taxon>
        <taxon>Bacillota</taxon>
        <taxon>Clostridia</taxon>
        <taxon>Lachnospirales</taxon>
        <taxon>Lachnospiraceae</taxon>
        <taxon>Hungatella</taxon>
    </lineage>
</organism>
<dbReference type="AlphaFoldDB" id="A0A374P1D8"/>
<evidence type="ECO:0000256" key="2">
    <source>
        <dbReference type="ARBA" id="ARBA00023002"/>
    </source>
</evidence>
<evidence type="ECO:0000313" key="5">
    <source>
        <dbReference type="Proteomes" id="UP000263014"/>
    </source>
</evidence>
<reference evidence="4 5" key="1">
    <citation type="submission" date="2018-08" db="EMBL/GenBank/DDBJ databases">
        <title>A genome reference for cultivated species of the human gut microbiota.</title>
        <authorList>
            <person name="Zou Y."/>
            <person name="Xue W."/>
            <person name="Luo G."/>
        </authorList>
    </citation>
    <scope>NUCLEOTIDE SEQUENCE [LARGE SCALE GENOMIC DNA]</scope>
    <source>
        <strain evidence="4 5">TM09-12</strain>
    </source>
</reference>
<protein>
    <submittedName>
        <fullName evidence="4">Nitroreductase</fullName>
    </submittedName>
</protein>
<evidence type="ECO:0000313" key="4">
    <source>
        <dbReference type="EMBL" id="RGI97788.1"/>
    </source>
</evidence>
<feature type="domain" description="Nitroreductase" evidence="3">
    <location>
        <begin position="10"/>
        <end position="59"/>
    </location>
</feature>
<evidence type="ECO:0000259" key="3">
    <source>
        <dbReference type="Pfam" id="PF00881"/>
    </source>
</evidence>
<comment type="similarity">
    <text evidence="1">Belongs to the nitroreductase family.</text>
</comment>
<gene>
    <name evidence="4" type="ORF">DXD79_26865</name>
</gene>
<dbReference type="PANTHER" id="PTHR43673">
    <property type="entry name" value="NAD(P)H NITROREDUCTASE YDGI-RELATED"/>
    <property type="match status" value="1"/>
</dbReference>
<sequence>MLKDLVARCRSYRRFYEDEKIPAEALRELVDLARMTASTANSQALKFRICSTDEENERVFGTLKWAGALPDWDGPVKGERPSAYLIILCDLALGKNKLQDNGITAQTIMLGAVEMGYGGCMLGNVERKRLAELLDIDTAKYSIDLVLALGKPKEKVVVVPVGADGDVRYYRDTEQVHYVPKRSLDEIIL</sequence>
<dbReference type="Pfam" id="PF00881">
    <property type="entry name" value="Nitroreductase"/>
    <property type="match status" value="2"/>
</dbReference>
<dbReference type="InterPro" id="IPR023312">
    <property type="entry name" value="Put_nitroreductase_C_bac"/>
</dbReference>
<dbReference type="Proteomes" id="UP000263014">
    <property type="component" value="Unassembled WGS sequence"/>
</dbReference>